<evidence type="ECO:0000313" key="1">
    <source>
        <dbReference type="EMBL" id="CAB5226004.1"/>
    </source>
</evidence>
<organism evidence="1">
    <name type="scientific">uncultured Caudovirales phage</name>
    <dbReference type="NCBI Taxonomy" id="2100421"/>
    <lineage>
        <taxon>Viruses</taxon>
        <taxon>Duplodnaviria</taxon>
        <taxon>Heunggongvirae</taxon>
        <taxon>Uroviricota</taxon>
        <taxon>Caudoviricetes</taxon>
        <taxon>Peduoviridae</taxon>
        <taxon>Maltschvirus</taxon>
        <taxon>Maltschvirus maltsch</taxon>
    </lineage>
</organism>
<name>A0A6J7X4U5_9CAUD</name>
<accession>A0A6J7X4U5</accession>
<sequence length="90" mass="10043">MQNYTITPISANTWSTNDQELANEIATSVIDSGFLTHDLSQAHSMITFNENAPTFRSFKLSYGDREFVLEINVSLTKNNGRSKQLVITAS</sequence>
<gene>
    <name evidence="1" type="ORF">UFOVP755_29</name>
</gene>
<reference evidence="1" key="1">
    <citation type="submission" date="2020-05" db="EMBL/GenBank/DDBJ databases">
        <authorList>
            <person name="Chiriac C."/>
            <person name="Salcher M."/>
            <person name="Ghai R."/>
            <person name="Kavagutti S V."/>
        </authorList>
    </citation>
    <scope>NUCLEOTIDE SEQUENCE</scope>
</reference>
<dbReference type="EMBL" id="LR798356">
    <property type="protein sequence ID" value="CAB5226004.1"/>
    <property type="molecule type" value="Genomic_DNA"/>
</dbReference>
<protein>
    <submittedName>
        <fullName evidence="1">Uncharacterized protein</fullName>
    </submittedName>
</protein>
<proteinExistence type="predicted"/>